<evidence type="ECO:0000259" key="2">
    <source>
        <dbReference type="PROSITE" id="PS50011"/>
    </source>
</evidence>
<evidence type="ECO:0000256" key="1">
    <source>
        <dbReference type="SAM" id="MobiDB-lite"/>
    </source>
</evidence>
<dbReference type="Gene3D" id="3.30.200.20">
    <property type="entry name" value="Phosphorylase Kinase, domain 1"/>
    <property type="match status" value="1"/>
</dbReference>
<dbReference type="Gene3D" id="1.10.510.10">
    <property type="entry name" value="Transferase(Phosphotransferase) domain 1"/>
    <property type="match status" value="1"/>
</dbReference>
<evidence type="ECO:0000313" key="3">
    <source>
        <dbReference type="EMBL" id="MDC0679259.1"/>
    </source>
</evidence>
<feature type="compositionally biased region" description="Low complexity" evidence="1">
    <location>
        <begin position="501"/>
        <end position="512"/>
    </location>
</feature>
<dbReference type="SMART" id="SM00220">
    <property type="entry name" value="S_TKc"/>
    <property type="match status" value="1"/>
</dbReference>
<dbReference type="InterPro" id="IPR011009">
    <property type="entry name" value="Kinase-like_dom_sf"/>
</dbReference>
<dbReference type="RefSeq" id="WP_272096220.1">
    <property type="nucleotide sequence ID" value="NZ_JAQNDK010000002.1"/>
</dbReference>
<feature type="compositionally biased region" description="Low complexity" evidence="1">
    <location>
        <begin position="656"/>
        <end position="761"/>
    </location>
</feature>
<feature type="compositionally biased region" description="Low complexity" evidence="1">
    <location>
        <begin position="785"/>
        <end position="808"/>
    </location>
</feature>
<dbReference type="PROSITE" id="PS50011">
    <property type="entry name" value="PROTEIN_KINASE_DOM"/>
    <property type="match status" value="1"/>
</dbReference>
<feature type="region of interest" description="Disordered" evidence="1">
    <location>
        <begin position="350"/>
        <end position="376"/>
    </location>
</feature>
<dbReference type="EMBL" id="JAQNDK010000002">
    <property type="protein sequence ID" value="MDC0679259.1"/>
    <property type="molecule type" value="Genomic_DNA"/>
</dbReference>
<dbReference type="InterPro" id="IPR008271">
    <property type="entry name" value="Ser/Thr_kinase_AS"/>
</dbReference>
<feature type="compositionally biased region" description="Low complexity" evidence="1">
    <location>
        <begin position="1019"/>
        <end position="1029"/>
    </location>
</feature>
<evidence type="ECO:0000313" key="4">
    <source>
        <dbReference type="Proteomes" id="UP001217485"/>
    </source>
</evidence>
<dbReference type="Proteomes" id="UP001217485">
    <property type="component" value="Unassembled WGS sequence"/>
</dbReference>
<gene>
    <name evidence="3" type="ORF">POL72_16060</name>
</gene>
<feature type="domain" description="Protein kinase" evidence="2">
    <location>
        <begin position="32"/>
        <end position="313"/>
    </location>
</feature>
<proteinExistence type="predicted"/>
<keyword evidence="4" id="KW-1185">Reference proteome</keyword>
<dbReference type="PANTHER" id="PTHR24347">
    <property type="entry name" value="SERINE/THREONINE-PROTEIN KINASE"/>
    <property type="match status" value="1"/>
</dbReference>
<keyword evidence="3" id="KW-0808">Transferase</keyword>
<feature type="region of interest" description="Disordered" evidence="1">
    <location>
        <begin position="501"/>
        <end position="525"/>
    </location>
</feature>
<feature type="compositionally biased region" description="Basic and acidic residues" evidence="1">
    <location>
        <begin position="408"/>
        <end position="425"/>
    </location>
</feature>
<sequence>MSERPPEPTLTADEAAKHRARSYLGRVISKRYRIDEVIAMGGMGAVYRGEHVHMHKRVAIKILHPDTERLPELVQRFEREAIAGAHIEHRNVATATDFGEAEDGSFFLVLEYVRGTTLHEIIRRGPLPAARAALIARQLAAALDATHAMGIVHRDVKPRNVMVVEPQGDLVKLIDFGLAKVSVDQLRRSVASPESARAGADSLPVRLTTAGVIFGTIAYLAPESALGMDFVDERADLYAVGLIFYEMLAGKHPFLAKDPVELFNQQRSAPVPAIAAHSPGVEVPPALEAVVRLLLEKNPRARFGTAAELIAALDDACSVSGIAVHEPRAEMASRGEMSSRAEMTSVPAIADAARVPSNRPPVPSAPSRATDASAGGSSAIVLGDSCLVSLNDVADALAPAGSGADAPEAERARASSEPGEGRADSVELAGMTAPVEPAGAAAASELPEGDEEDDEDALSHSRPTPVRNTPTLVAELTRDSRPTAVGGAAFMAQVAFAQEVARADAAAAADDSSVPEDARPTTVGGAALIAQAAFAREAAGGGAPSGADDPGPPRESSQLLDAAAPSQEPARPASTPPSPEAAPLPGEAARSVEAPVATAATGLSSLRLSLDDLLSSPGQAERRPVEPSAKKPSPSGVDEPSSPGAEQAPSKPPSSPSAESSPSKPPSAERASSKPPSASAVERASSKPPSSSAAEPAPSKPPSSSAAEPAPSKPPSAERASSKPPSASAVEPASVAKPASSKPPSSSAAEPASSKPPSAERAPSKPPSLPVAERASSKPPSSPVAERASSKPPSASAVEPASVAKPASSKPPSPAAERASSEPLSASAAEPTSVAKPASSKPPSGASAEPATSPSPAPSVEAQPPQNEPAPVASASPPLDEPPAEEAAPVSEPTSERMSGSRPAFAPTLLRELEAAEAERVAREREEEAKRKLAEEAERAAREREEKARRKREAREARASRLSHEGLGGRVGRLAPYLGGGILAAAVIAALAGGGRAPPEPEPQLGPARPPASALATSEPAPADAAVPEAPAPTAPAPEAAASAAPDAPAEPPPDEAARKALTDAVRARRWVKAADAIQKLAEHDPTALRERPLAIAARNVAIAIAKTGEEHADKVFDALSSRFGTAGIDVLYEIVETRGRSTPATRAAKLLRDPEIAARGTPAVRISFELRDATCGEKLPFLERAVSEGDERTLVVLETTVRPCYKTNRAIDEAIKKLRSRLEGG</sequence>
<name>A0ABT5C0I0_9BACT</name>
<feature type="region of interest" description="Disordered" evidence="1">
    <location>
        <begin position="399"/>
        <end position="425"/>
    </location>
</feature>
<feature type="region of interest" description="Disordered" evidence="1">
    <location>
        <begin position="537"/>
        <end position="596"/>
    </location>
</feature>
<reference evidence="3 4" key="1">
    <citation type="submission" date="2023-01" db="EMBL/GenBank/DDBJ databases">
        <title>Minimal conservation of predation-associated metabolite biosynthetic gene clusters underscores biosynthetic potential of Myxococcota including descriptions for ten novel species: Archangium lansinium sp. nov., Myxococcus landrumus sp. nov., Nannocystis bai.</title>
        <authorList>
            <person name="Ahearne A."/>
            <person name="Stevens C."/>
            <person name="Dowd S."/>
        </authorList>
    </citation>
    <scope>NUCLEOTIDE SEQUENCE [LARGE SCALE GENOMIC DNA]</scope>
    <source>
        <strain evidence="3 4">WIWO2</strain>
    </source>
</reference>
<keyword evidence="3" id="KW-0418">Kinase</keyword>
<feature type="region of interest" description="Disordered" evidence="1">
    <location>
        <begin position="610"/>
        <end position="971"/>
    </location>
</feature>
<feature type="compositionally biased region" description="Pro residues" evidence="1">
    <location>
        <begin position="998"/>
        <end position="1010"/>
    </location>
</feature>
<dbReference type="InterPro" id="IPR000719">
    <property type="entry name" value="Prot_kinase_dom"/>
</dbReference>
<organism evidence="3 4">
    <name type="scientific">Sorangium atrum</name>
    <dbReference type="NCBI Taxonomy" id="2995308"/>
    <lineage>
        <taxon>Bacteria</taxon>
        <taxon>Pseudomonadati</taxon>
        <taxon>Myxococcota</taxon>
        <taxon>Polyangia</taxon>
        <taxon>Polyangiales</taxon>
        <taxon>Polyangiaceae</taxon>
        <taxon>Sorangium</taxon>
    </lineage>
</organism>
<dbReference type="GO" id="GO:0016301">
    <property type="term" value="F:kinase activity"/>
    <property type="evidence" value="ECO:0007669"/>
    <property type="project" value="UniProtKB-KW"/>
</dbReference>
<dbReference type="Pfam" id="PF00069">
    <property type="entry name" value="Pkinase"/>
    <property type="match status" value="1"/>
</dbReference>
<accession>A0ABT5C0I0</accession>
<feature type="region of interest" description="Disordered" evidence="1">
    <location>
        <begin position="438"/>
        <end position="475"/>
    </location>
</feature>
<feature type="region of interest" description="Disordered" evidence="1">
    <location>
        <begin position="993"/>
        <end position="1059"/>
    </location>
</feature>
<feature type="compositionally biased region" description="Low complexity" evidence="1">
    <location>
        <begin position="815"/>
        <end position="862"/>
    </location>
</feature>
<dbReference type="PROSITE" id="PS00108">
    <property type="entry name" value="PROTEIN_KINASE_ST"/>
    <property type="match status" value="1"/>
</dbReference>
<feature type="compositionally biased region" description="Basic and acidic residues" evidence="1">
    <location>
        <begin position="620"/>
        <end position="629"/>
    </location>
</feature>
<feature type="compositionally biased region" description="Basic and acidic residues" evidence="1">
    <location>
        <begin position="911"/>
        <end position="964"/>
    </location>
</feature>
<protein>
    <submittedName>
        <fullName evidence="3">Protein kinase</fullName>
    </submittedName>
</protein>
<dbReference type="CDD" id="cd14014">
    <property type="entry name" value="STKc_PknB_like"/>
    <property type="match status" value="1"/>
</dbReference>
<feature type="compositionally biased region" description="Acidic residues" evidence="1">
    <location>
        <begin position="447"/>
        <end position="456"/>
    </location>
</feature>
<comment type="caution">
    <text evidence="3">The sequence shown here is derived from an EMBL/GenBank/DDBJ whole genome shotgun (WGS) entry which is preliminary data.</text>
</comment>
<feature type="compositionally biased region" description="Low complexity" evidence="1">
    <location>
        <begin position="1037"/>
        <end position="1048"/>
    </location>
</feature>
<dbReference type="SUPFAM" id="SSF56112">
    <property type="entry name" value="Protein kinase-like (PK-like)"/>
    <property type="match status" value="1"/>
</dbReference>